<feature type="transmembrane region" description="Helical" evidence="6">
    <location>
        <begin position="108"/>
        <end position="141"/>
    </location>
</feature>
<dbReference type="GO" id="GO:0043953">
    <property type="term" value="P:protein transport by the Tat complex"/>
    <property type="evidence" value="ECO:0007669"/>
    <property type="project" value="TreeGrafter"/>
</dbReference>
<geneLocation type="plastid" evidence="7"/>
<evidence type="ECO:0000256" key="1">
    <source>
        <dbReference type="ARBA" id="ARBA00004141"/>
    </source>
</evidence>
<protein>
    <submittedName>
        <fullName evidence="7">Sec-independent protein translocase component TatC</fullName>
    </submittedName>
</protein>
<dbReference type="InterPro" id="IPR002033">
    <property type="entry name" value="TatC"/>
</dbReference>
<dbReference type="PRINTS" id="PR01840">
    <property type="entry name" value="TATCFAMILY"/>
</dbReference>
<dbReference type="AlphaFoldDB" id="A0A2Z5Z9X6"/>
<proteinExistence type="inferred from homology"/>
<sequence>MFNFSRKYKKELKISFLEHKKEFLLRIVLTILLFLFFFLCIFNNSKFLIKFIIKIKFYKKIEYFLNFPTEFFYSTLEASIITSFFFFYPIIIYQILIFFFIKFFKNYFYFFLILLTISYISFNLGIIFAHFILIPIILNFFLKYNEEITNSFWSLKYYVTYSYYIFLTTGILFQIPLFLILFKKFKFKYKKFNWKYFILIIVIISAIITPTTDFQTQIIFSLILLLLYIFGVLLSLLIV</sequence>
<keyword evidence="5 6" id="KW-0472">Membrane</keyword>
<feature type="transmembrane region" description="Helical" evidence="6">
    <location>
        <begin position="218"/>
        <end position="238"/>
    </location>
</feature>
<comment type="similarity">
    <text evidence="2">Belongs to the TatC family.</text>
</comment>
<name>A0A2Z5Z9X6_9STRA</name>
<feature type="transmembrane region" description="Helical" evidence="6">
    <location>
        <begin position="23"/>
        <end position="44"/>
    </location>
</feature>
<evidence type="ECO:0000256" key="5">
    <source>
        <dbReference type="ARBA" id="ARBA00023136"/>
    </source>
</evidence>
<dbReference type="GO" id="GO:0065002">
    <property type="term" value="P:intracellular protein transmembrane transport"/>
    <property type="evidence" value="ECO:0007669"/>
    <property type="project" value="TreeGrafter"/>
</dbReference>
<organism evidence="7">
    <name type="scientific">Nitzschia sp. PL3-2</name>
    <dbReference type="NCBI Taxonomy" id="2083271"/>
    <lineage>
        <taxon>Eukaryota</taxon>
        <taxon>Sar</taxon>
        <taxon>Stramenopiles</taxon>
        <taxon>Ochrophyta</taxon>
        <taxon>Bacillariophyta</taxon>
        <taxon>Bacillariophyceae</taxon>
        <taxon>Bacillariophycidae</taxon>
        <taxon>Bacillariales</taxon>
        <taxon>Bacillariaceae</taxon>
        <taxon>Nitzschia</taxon>
    </lineage>
</organism>
<reference evidence="7" key="1">
    <citation type="submission" date="2018-02" db="EMBL/GenBank/DDBJ databases">
        <title>Evolution and diversity of non-photosynthetic diatom plastid genomes.</title>
        <authorList>
            <person name="Kamikawa R."/>
            <person name="Ishii K."/>
        </authorList>
    </citation>
    <scope>NUCLEOTIDE SEQUENCE</scope>
    <source>
        <strain evidence="7">PL3-2</strain>
    </source>
</reference>
<keyword evidence="3 6" id="KW-0812">Transmembrane</keyword>
<evidence type="ECO:0000256" key="6">
    <source>
        <dbReference type="SAM" id="Phobius"/>
    </source>
</evidence>
<dbReference type="EMBL" id="AP018504">
    <property type="protein sequence ID" value="BBC77430.1"/>
    <property type="molecule type" value="Genomic_DNA"/>
</dbReference>
<feature type="transmembrane region" description="Helical" evidence="6">
    <location>
        <begin position="194"/>
        <end position="212"/>
    </location>
</feature>
<feature type="transmembrane region" description="Helical" evidence="6">
    <location>
        <begin position="161"/>
        <end position="182"/>
    </location>
</feature>
<gene>
    <name evidence="7" type="primary">tatC</name>
</gene>
<evidence type="ECO:0000313" key="7">
    <source>
        <dbReference type="EMBL" id="BBC77430.1"/>
    </source>
</evidence>
<dbReference type="GO" id="GO:0009977">
    <property type="term" value="F:proton motive force dependent protein transmembrane transporter activity"/>
    <property type="evidence" value="ECO:0007669"/>
    <property type="project" value="TreeGrafter"/>
</dbReference>
<dbReference type="PANTHER" id="PTHR30371:SF0">
    <property type="entry name" value="SEC-INDEPENDENT PROTEIN TRANSLOCASE PROTEIN TATC, CHLOROPLASTIC-RELATED"/>
    <property type="match status" value="1"/>
</dbReference>
<evidence type="ECO:0000256" key="4">
    <source>
        <dbReference type="ARBA" id="ARBA00022989"/>
    </source>
</evidence>
<keyword evidence="7" id="KW-0934">Plastid</keyword>
<accession>A0A2Z5Z9X6</accession>
<evidence type="ECO:0000256" key="2">
    <source>
        <dbReference type="ARBA" id="ARBA00008882"/>
    </source>
</evidence>
<keyword evidence="4 6" id="KW-1133">Transmembrane helix</keyword>
<feature type="transmembrane region" description="Helical" evidence="6">
    <location>
        <begin position="80"/>
        <end position="101"/>
    </location>
</feature>
<dbReference type="Pfam" id="PF00902">
    <property type="entry name" value="TatC"/>
    <property type="match status" value="1"/>
</dbReference>
<dbReference type="PANTHER" id="PTHR30371">
    <property type="entry name" value="SEC-INDEPENDENT PROTEIN TRANSLOCASE PROTEIN TATC"/>
    <property type="match status" value="1"/>
</dbReference>
<comment type="subcellular location">
    <subcellularLocation>
        <location evidence="1">Membrane</location>
        <topology evidence="1">Multi-pass membrane protein</topology>
    </subcellularLocation>
</comment>
<evidence type="ECO:0000256" key="3">
    <source>
        <dbReference type="ARBA" id="ARBA00022692"/>
    </source>
</evidence>
<dbReference type="GO" id="GO:0033281">
    <property type="term" value="C:TAT protein transport complex"/>
    <property type="evidence" value="ECO:0007669"/>
    <property type="project" value="TreeGrafter"/>
</dbReference>